<evidence type="ECO:0000313" key="2">
    <source>
        <dbReference type="Proteomes" id="UP000053480"/>
    </source>
</evidence>
<reference evidence="1" key="1">
    <citation type="submission" date="2024-07" db="EMBL/GenBank/DDBJ databases">
        <title>Metagenome and Metagenome-Assembled Genomes of Archaea from a hot spring from the geothermal field of Los Azufres, Mexico.</title>
        <authorList>
            <person name="Marin-Paredes R."/>
            <person name="Martinez-Romero E."/>
            <person name="Servin-Garciduenas L.E."/>
        </authorList>
    </citation>
    <scope>NUCLEOTIDE SEQUENCE</scope>
    <source>
        <strain evidence="1">AZ1-454</strain>
    </source>
</reference>
<proteinExistence type="predicted"/>
<comment type="caution">
    <text evidence="1">The sequence shown here is derived from an EMBL/GenBank/DDBJ whole genome shotgun (WGS) entry which is preliminary data.</text>
</comment>
<protein>
    <submittedName>
        <fullName evidence="1">Uncharacterized protein</fullName>
    </submittedName>
</protein>
<organism evidence="1 2">
    <name type="scientific">Candidatus Aramenus sulfurataquae</name>
    <dbReference type="NCBI Taxonomy" id="1326980"/>
    <lineage>
        <taxon>Archaea</taxon>
        <taxon>Thermoproteota</taxon>
        <taxon>Thermoprotei</taxon>
        <taxon>Sulfolobales</taxon>
        <taxon>Sulfolobaceae</taxon>
        <taxon>Candidatus Aramenus</taxon>
    </lineage>
</organism>
<evidence type="ECO:0000313" key="1">
    <source>
        <dbReference type="EMBL" id="MEW9490775.1"/>
    </source>
</evidence>
<sequence>MSKVYYYNTLVTTELLKEGVELLILKSELTNVHQGDTWRKE</sequence>
<name>A0ACC6TLX3_9CREN</name>
<dbReference type="Proteomes" id="UP000053480">
    <property type="component" value="Unassembled WGS sequence"/>
</dbReference>
<gene>
    <name evidence="1" type="ORF">TQ35_0000975</name>
</gene>
<dbReference type="EMBL" id="JZWS03000001">
    <property type="protein sequence ID" value="MEW9490775.1"/>
    <property type="molecule type" value="Genomic_DNA"/>
</dbReference>
<accession>A0ACC6TLX3</accession>